<reference evidence="1" key="2">
    <citation type="submission" date="2009-03" db="EMBL/GenBank/DDBJ databases">
        <title>Acquired DNA containing D-alanine,D-serine operons in vancomycin resistant Enterococcus faecalis.</title>
        <authorList>
            <person name="Boyd D.A."/>
            <person name="Mulvey M.R."/>
        </authorList>
    </citation>
    <scope>NUCLEOTIDE SEQUENCE</scope>
    <source>
        <strain evidence="1">N00-0410</strain>
    </source>
</reference>
<name>C4P4I6_ENTFL</name>
<dbReference type="EMBL" id="FJ872411">
    <property type="protein sequence ID" value="ACQ89869.1"/>
    <property type="molecule type" value="Genomic_DNA"/>
</dbReference>
<protein>
    <submittedName>
        <fullName evidence="1">VE09</fullName>
    </submittedName>
</protein>
<dbReference type="AlphaFoldDB" id="C4P4I6"/>
<organism evidence="1">
    <name type="scientific">Enterococcus faecalis</name>
    <name type="common">Streptococcus faecalis</name>
    <dbReference type="NCBI Taxonomy" id="1351"/>
    <lineage>
        <taxon>Bacteria</taxon>
        <taxon>Bacillati</taxon>
        <taxon>Bacillota</taxon>
        <taxon>Bacilli</taxon>
        <taxon>Lactobacillales</taxon>
        <taxon>Enterococcaceae</taxon>
        <taxon>Enterococcus</taxon>
    </lineage>
</organism>
<proteinExistence type="predicted"/>
<accession>C4P4I6</accession>
<reference evidence="1" key="1">
    <citation type="journal article" date="2002" name="Antimicrob. Agents Chemother.">
        <title>Molecular characterization of the vanE gene cluster in vancomycin-resistant Enterococcus faecalis N00-410 isolated in Canada.</title>
        <authorList>
            <person name="Boyd D.A."/>
            <person name="Cabral T."/>
            <person name="Van Caeseele P."/>
            <person name="Wylie J."/>
            <person name="Mulvey M.R."/>
        </authorList>
    </citation>
    <scope>NUCLEOTIDE SEQUENCE</scope>
    <source>
        <strain evidence="1">N00-0410</strain>
    </source>
</reference>
<evidence type="ECO:0000313" key="1">
    <source>
        <dbReference type="EMBL" id="ACQ89869.1"/>
    </source>
</evidence>
<dbReference type="RefSeq" id="WP_274843038.1">
    <property type="nucleotide sequence ID" value="NZ_JANEVZ010000001.1"/>
</dbReference>
<sequence>MNQKQLVEKLKHYGFICLEGEIPERQARQFLTVKKLTQRENLVFQPKRELCFERMLSKNTSLYIEGLERFSETGLYRGFFYDFYKATYLFSSQPSRLKIYGTQLSTRELLYLLKGSLFYIKKQGVTP</sequence>